<dbReference type="RefSeq" id="WP_253478894.1">
    <property type="nucleotide sequence ID" value="NZ_JALJXV010000006.1"/>
</dbReference>
<evidence type="ECO:0000313" key="3">
    <source>
        <dbReference type="Proteomes" id="UP001205843"/>
    </source>
</evidence>
<accession>A0AAE3KC73</accession>
<feature type="region of interest" description="Disordered" evidence="1">
    <location>
        <begin position="1"/>
        <end position="62"/>
    </location>
</feature>
<evidence type="ECO:0000256" key="1">
    <source>
        <dbReference type="SAM" id="MobiDB-lite"/>
    </source>
</evidence>
<reference evidence="2" key="1">
    <citation type="submission" date="2022-03" db="EMBL/GenBank/DDBJ databases">
        <title>Genomic Encyclopedia of Type Strains, Phase III (KMG-III): the genomes of soil and plant-associated and newly described type strains.</title>
        <authorList>
            <person name="Whitman W."/>
        </authorList>
    </citation>
    <scope>NUCLEOTIDE SEQUENCE</scope>
    <source>
        <strain evidence="2">ANL 6-2</strain>
    </source>
</reference>
<proteinExistence type="predicted"/>
<gene>
    <name evidence="2" type="ORF">J2T57_002589</name>
</gene>
<evidence type="ECO:0000313" key="2">
    <source>
        <dbReference type="EMBL" id="MCP1675439.1"/>
    </source>
</evidence>
<dbReference type="Proteomes" id="UP001205843">
    <property type="component" value="Unassembled WGS sequence"/>
</dbReference>
<name>A0AAE3KC73_9GAMM</name>
<sequence length="118" mass="12570">MSSGSDRSILRDLRTLLPGTKPPRLGPSAPRGPLPSQSREALPEERPALSPSGGGDGIASPLTETDIALRQFHDTAVFTSADGVFTIEVQAIKRIVMEDANSQEVVFEYADPDPGDPE</sequence>
<protein>
    <submittedName>
        <fullName evidence="2">Uncharacterized protein</fullName>
    </submittedName>
</protein>
<dbReference type="AlphaFoldDB" id="A0AAE3KC73"/>
<comment type="caution">
    <text evidence="2">The sequence shown here is derived from an EMBL/GenBank/DDBJ whole genome shotgun (WGS) entry which is preliminary data.</text>
</comment>
<feature type="compositionally biased region" description="Pro residues" evidence="1">
    <location>
        <begin position="20"/>
        <end position="33"/>
    </location>
</feature>
<organism evidence="2 3">
    <name type="scientific">Natronocella acetinitrilica</name>
    <dbReference type="NCBI Taxonomy" id="414046"/>
    <lineage>
        <taxon>Bacteria</taxon>
        <taxon>Pseudomonadati</taxon>
        <taxon>Pseudomonadota</taxon>
        <taxon>Gammaproteobacteria</taxon>
        <taxon>Chromatiales</taxon>
        <taxon>Ectothiorhodospiraceae</taxon>
        <taxon>Natronocella</taxon>
    </lineage>
</organism>
<dbReference type="EMBL" id="JALJXV010000006">
    <property type="protein sequence ID" value="MCP1675439.1"/>
    <property type="molecule type" value="Genomic_DNA"/>
</dbReference>
<keyword evidence="3" id="KW-1185">Reference proteome</keyword>